<dbReference type="EMBL" id="JAHLQT010037514">
    <property type="protein sequence ID" value="KAG7157300.1"/>
    <property type="molecule type" value="Genomic_DNA"/>
</dbReference>
<reference evidence="13" key="1">
    <citation type="journal article" date="2021" name="Sci. Adv.">
        <title>The American lobster genome reveals insights on longevity, neural, and immune adaptations.</title>
        <authorList>
            <person name="Polinski J.M."/>
            <person name="Zimin A.V."/>
            <person name="Clark K.F."/>
            <person name="Kohn A.B."/>
            <person name="Sadowski N."/>
            <person name="Timp W."/>
            <person name="Ptitsyn A."/>
            <person name="Khanna P."/>
            <person name="Romanova D.Y."/>
            <person name="Williams P."/>
            <person name="Greenwood S.J."/>
            <person name="Moroz L.L."/>
            <person name="Walt D.R."/>
            <person name="Bodnar A.G."/>
        </authorList>
    </citation>
    <scope>NUCLEOTIDE SEQUENCE</scope>
    <source>
        <strain evidence="13">GMGI-L3</strain>
    </source>
</reference>
<evidence type="ECO:0000256" key="6">
    <source>
        <dbReference type="ARBA" id="ARBA00023043"/>
    </source>
</evidence>
<feature type="repeat" description="ANK" evidence="9">
    <location>
        <begin position="520"/>
        <end position="552"/>
    </location>
</feature>
<dbReference type="FunFam" id="1.25.40.20:FF:000003">
    <property type="entry name" value="Ankyrin, isoform B"/>
    <property type="match status" value="1"/>
</dbReference>
<dbReference type="InterPro" id="IPR011029">
    <property type="entry name" value="DEATH-like_dom_sf"/>
</dbReference>
<dbReference type="PANTHER" id="PTHR24123">
    <property type="entry name" value="ANKYRIN REPEAT-CONTAINING"/>
    <property type="match status" value="1"/>
</dbReference>
<feature type="compositionally biased region" description="Basic and acidic residues" evidence="10">
    <location>
        <begin position="1815"/>
        <end position="1829"/>
    </location>
</feature>
<dbReference type="FunFam" id="2.60.220.30:FF:000001">
    <property type="entry name" value="Ankyrin-3 isoform 2"/>
    <property type="match status" value="1"/>
</dbReference>
<feature type="repeat" description="ANK" evidence="9">
    <location>
        <begin position="487"/>
        <end position="519"/>
    </location>
</feature>
<dbReference type="PROSITE" id="PS50017">
    <property type="entry name" value="DEATH_DOMAIN"/>
    <property type="match status" value="1"/>
</dbReference>
<dbReference type="SUPFAM" id="SSF48403">
    <property type="entry name" value="Ankyrin repeat"/>
    <property type="match status" value="2"/>
</dbReference>
<feature type="region of interest" description="Disordered" evidence="10">
    <location>
        <begin position="2024"/>
        <end position="2047"/>
    </location>
</feature>
<feature type="repeat" description="ANK" evidence="9">
    <location>
        <begin position="233"/>
        <end position="259"/>
    </location>
</feature>
<evidence type="ECO:0000256" key="7">
    <source>
        <dbReference type="ARBA" id="ARBA00023136"/>
    </source>
</evidence>
<dbReference type="SMART" id="SM00218">
    <property type="entry name" value="ZU5"/>
    <property type="match status" value="1"/>
</dbReference>
<dbReference type="InterPro" id="IPR036770">
    <property type="entry name" value="Ankyrin_rpt-contain_sf"/>
</dbReference>
<dbReference type="InterPro" id="IPR040745">
    <property type="entry name" value="Ankyrin_UPA"/>
</dbReference>
<dbReference type="InterPro" id="IPR000906">
    <property type="entry name" value="ZU5_dom"/>
</dbReference>
<dbReference type="InterPro" id="IPR002110">
    <property type="entry name" value="Ankyrin_rpt"/>
</dbReference>
<feature type="domain" description="Death" evidence="11">
    <location>
        <begin position="1667"/>
        <end position="1745"/>
    </location>
</feature>
<evidence type="ECO:0000259" key="12">
    <source>
        <dbReference type="PROSITE" id="PS51145"/>
    </source>
</evidence>
<feature type="repeat" description="ANK" evidence="9">
    <location>
        <begin position="652"/>
        <end position="684"/>
    </location>
</feature>
<dbReference type="PRINTS" id="PR01415">
    <property type="entry name" value="ANKYRIN"/>
</dbReference>
<dbReference type="Gene3D" id="2.60.220.30">
    <property type="match status" value="2"/>
</dbReference>
<keyword evidence="6 9" id="KW-0040">ANK repeat</keyword>
<evidence type="ECO:0000313" key="14">
    <source>
        <dbReference type="Proteomes" id="UP000747542"/>
    </source>
</evidence>
<dbReference type="GO" id="GO:0005856">
    <property type="term" value="C:cytoskeleton"/>
    <property type="evidence" value="ECO:0007669"/>
    <property type="project" value="UniProtKB-SubCell"/>
</dbReference>
<dbReference type="PROSITE" id="PS50088">
    <property type="entry name" value="ANK_REPEAT"/>
    <property type="match status" value="19"/>
</dbReference>
<keyword evidence="7" id="KW-0472">Membrane</keyword>
<dbReference type="FunFam" id="1.25.40.20:FF:000001">
    <property type="entry name" value="Ankyrin-2 isoform 2"/>
    <property type="match status" value="1"/>
</dbReference>
<keyword evidence="14" id="KW-1185">Reference proteome</keyword>
<dbReference type="GO" id="GO:0007165">
    <property type="term" value="P:signal transduction"/>
    <property type="evidence" value="ECO:0007669"/>
    <property type="project" value="InterPro"/>
</dbReference>
<dbReference type="Gene3D" id="1.10.533.10">
    <property type="entry name" value="Death Domain, Fas"/>
    <property type="match status" value="1"/>
</dbReference>
<feature type="repeat" description="ANK" evidence="9">
    <location>
        <begin position="553"/>
        <end position="585"/>
    </location>
</feature>
<dbReference type="CDD" id="cd08317">
    <property type="entry name" value="Death_ank"/>
    <property type="match status" value="1"/>
</dbReference>
<dbReference type="Proteomes" id="UP000747542">
    <property type="component" value="Unassembled WGS sequence"/>
</dbReference>
<feature type="repeat" description="ANK" evidence="9">
    <location>
        <begin position="685"/>
        <end position="717"/>
    </location>
</feature>
<keyword evidence="8" id="KW-0206">Cytoskeleton</keyword>
<feature type="domain" description="ZU5" evidence="12">
    <location>
        <begin position="1336"/>
        <end position="1483"/>
    </location>
</feature>
<dbReference type="FunFam" id="2.60.220.30:FF:000002">
    <property type="entry name" value="Ankyrin-3 isoform 2"/>
    <property type="match status" value="1"/>
</dbReference>
<keyword evidence="5" id="KW-0677">Repeat</keyword>
<dbReference type="Pfam" id="PF00791">
    <property type="entry name" value="ZU5"/>
    <property type="match status" value="1"/>
</dbReference>
<feature type="domain" description="ZU5" evidence="12">
    <location>
        <begin position="1177"/>
        <end position="1334"/>
    </location>
</feature>
<dbReference type="PANTHER" id="PTHR24123:SF141">
    <property type="entry name" value="ANKYRIN 2, ISOFORM U"/>
    <property type="match status" value="1"/>
</dbReference>
<evidence type="ECO:0000256" key="4">
    <source>
        <dbReference type="ARBA" id="ARBA00022553"/>
    </source>
</evidence>
<evidence type="ECO:0000313" key="13">
    <source>
        <dbReference type="EMBL" id="KAG7157300.1"/>
    </source>
</evidence>
<sequence length="2109" mass="231877">MERWEGRVEVWSGVGCSQDIARHSHGVARHSQGWSLLGAPPLCPPLYPSSSVPSSVPSLLCSPSSVPLLLCALLCTSGVPPPLYPPHPPLYLLLCALHRPLRVILHTPSIALLHSPSTALSTALRSPPVYPLRCTLRCTLRCALRCTLRCAPSAVPSSVPPPAYPLLCAPPPAYPFGVPSAVPSAVPPSTVPPKLLLETDGSASFLRAARAGNLEKVLEFLKTNTDINTCNPNGLNALHLASKEGHVNVVRELLQRGANDGFTPLAVALQQGHDKVVAVLLENDTRGKVRLPALHIAAKKDDTKAAALLLHTDHNPDVTSKSGFTPLHIAAHYGNENIANLLIQRGADVNYIAKHQITPLHVASKWGKGNMVSLLIDKGANYEAKTRDGLTPLHCAARSGHETVVDMLLEKGAPITSKTKNGLAPLHMASQGDHVDAARILLYHKAPVDDVTVDFLTALHVAAHCGHVRVAKLLLDRKADPNSRALNGFTPLHIACKKNRIKVVELLLKHGASIEATTESGLTPLHVASFMGCMNIVIYLIQHGASADVPTVRGETPLHLAARANQTDIIRILLRNGAQVDARAREQQTALHIASRLGNSDIVVLLLQHGAAVDATTKDHYTALHIAAKEGQEEVASVLLEHGASLTSTTKKGFTPLHLAAKYGNLKVARLLLQKDAPVDAQGKNGVTPLHVAAHYDHQNVAMLLLDKGASPHATAKNGYTPLHIAARKNQMDIATTLLEYEAKANAESKAGFTPLHLSSQEGHTDMATLLIEHKAPPGACAKNGLTPLHLCAQEDRVNVAAILVKHRAQIDPETRAGYTPLHVACHFGQMNMVRLLLKHGAKVDSTTQLGYTPLHQAAQQGHTQIVNLLLENKAEPNTETNDGKTALSIAQRLGYISVVETLKIVTETTINTTTTTVTEEKYKVVVPETMHETFMSESEDEGGDDTMVSSMFGKQQHVTLPFYEGQLRYTSDDTMLGDQSYRYLTVDEMKSLGDDSLPIDVTKDEKMDVSFISNSMAAPPVAPADQLSPQHQKEHHYPQFTGHYPSDNVDVAKTPILAGPESLNTTLNTTVDSAMIESQIEPQIIQTKLAPQLSAQMNQEQVQLTPVQQIPVQNNSDQVTSGQFASVTEKSAEILNGWEGYKSFQSLGSANRSSVYSFLTSDSETPENGWPYFRRFLVSFMVDARGGAMRGCRHSGVRVIIPPRKAAMPMRVTCRYLKKDKLVHAPPLMEGEALASRILEMGPAGAKFLGPVIIEVPHFASLRGKEREIVILRSDNGETWREHTLEATEEAKCELNVLNVLPTELKQLEDLNTNRITRILTTDFPQYFAIVTRIRQEVHAIGPEGGMVSSTVVPQVQAVFPQGALTKKIKVGLQAQPIPTDLVAKLLGNRVAVSPIVTVEPRRRKFHKPITLTIPVPQASSKGMINQYSGEAPTLRLLCSITGGTTRAQWEDVTGSTPLTFVNDCVSFTTTVSARFWLMDCSNIPEATKMATELYREAIHVPFMAKFVVFSKRHQLEEARVRVFCMTDDREDKTLEHQELFVEVAKSRDVEVLEGKPQFLEFAGNLVPVTKSGDQLAFNFYAFRENRLPFTVRVKDQHADPIGRVAFMRQPKVGRGDPPQTPICNLNIALPDNIQPEPAPSEPDLLALEKKYSFLSISKADTIHKADLRLTDISNMLGTDWVALAHELEINDSDINIIKSQYPDNAPQQAIVMLRLWMQTSGNKANGNTLEKGLRKISRDDIVNQCIFNVELVTDDIERAMAKAHLDQSGFEAFKDELGPSRDATLNRDVSLDVSYDEQDMMKEAESAEEEEENQRAYQDKSSREQRTVDMSPTYESEEKKYAGEEKIVTEEKVTREDVKDGSTITISTTSTTVIKQPSEDIKLEKEVEEPVLEPKVEAIIKEQIIPEPIKETKVEPSLAESVVSEPIQETIITTEEVISHVEPQKKMVFTVTEAEEEEIEKDEQVVEQKELEKPVVKVVEKPAEVIEKIEEVKMEPETFEEIHAPEVEETQKTQKTTTVTEIISGPAEAPTTVTTTQKETYTTSDDGTIQEHIVVQKQTTKAVDGLEMGEDKSVILQKLGEELGRLDEKLEEKFREKRKTDEPEGKC</sequence>
<keyword evidence="4" id="KW-0597">Phosphoprotein</keyword>
<name>A0A8J5JKT6_HOMAM</name>
<dbReference type="Pfam" id="PF12796">
    <property type="entry name" value="Ank_2"/>
    <property type="match status" value="7"/>
</dbReference>
<dbReference type="InterPro" id="IPR051165">
    <property type="entry name" value="Multifunctional_ANK_Repeat"/>
</dbReference>
<feature type="repeat" description="ANK" evidence="9">
    <location>
        <begin position="784"/>
        <end position="816"/>
    </location>
</feature>
<feature type="compositionally biased region" description="Low complexity" evidence="10">
    <location>
        <begin position="2033"/>
        <end position="2045"/>
    </location>
</feature>
<protein>
    <submittedName>
        <fullName evidence="13">Ankyrin-2-like 3</fullName>
    </submittedName>
</protein>
<dbReference type="Pfam" id="PF17809">
    <property type="entry name" value="UPA_2"/>
    <property type="match status" value="1"/>
</dbReference>
<dbReference type="GO" id="GO:0016020">
    <property type="term" value="C:membrane"/>
    <property type="evidence" value="ECO:0007669"/>
    <property type="project" value="UniProtKB-SubCell"/>
</dbReference>
<comment type="subcellular location">
    <subcellularLocation>
        <location evidence="1">Cytoplasm</location>
        <location evidence="1">Cytoskeleton</location>
    </subcellularLocation>
    <subcellularLocation>
        <location evidence="2">Membrane</location>
    </subcellularLocation>
</comment>
<evidence type="ECO:0000256" key="9">
    <source>
        <dbReference type="PROSITE-ProRule" id="PRU00023"/>
    </source>
</evidence>
<evidence type="ECO:0000256" key="2">
    <source>
        <dbReference type="ARBA" id="ARBA00004370"/>
    </source>
</evidence>
<feature type="repeat" description="ANK" evidence="9">
    <location>
        <begin position="260"/>
        <end position="283"/>
    </location>
</feature>
<keyword evidence="3" id="KW-0963">Cytoplasm</keyword>
<evidence type="ECO:0000256" key="5">
    <source>
        <dbReference type="ARBA" id="ARBA00022737"/>
    </source>
</evidence>
<feature type="repeat" description="ANK" evidence="9">
    <location>
        <begin position="718"/>
        <end position="750"/>
    </location>
</feature>
<accession>A0A8J5JKT6</accession>
<feature type="repeat" description="ANK" evidence="9">
    <location>
        <begin position="817"/>
        <end position="849"/>
    </location>
</feature>
<dbReference type="PROSITE" id="PS50297">
    <property type="entry name" value="ANK_REP_REGION"/>
    <property type="match status" value="19"/>
</dbReference>
<evidence type="ECO:0000259" key="11">
    <source>
        <dbReference type="PROSITE" id="PS50017"/>
    </source>
</evidence>
<dbReference type="Pfam" id="PF00531">
    <property type="entry name" value="Death"/>
    <property type="match status" value="1"/>
</dbReference>
<feature type="region of interest" description="Disordered" evidence="10">
    <location>
        <begin position="1801"/>
        <end position="1833"/>
    </location>
</feature>
<feature type="repeat" description="ANK" evidence="9">
    <location>
        <begin position="586"/>
        <end position="618"/>
    </location>
</feature>
<gene>
    <name evidence="13" type="primary">Ank2-L3</name>
    <name evidence="13" type="ORF">Hamer_G005702</name>
</gene>
<dbReference type="Gene3D" id="1.25.40.20">
    <property type="entry name" value="Ankyrin repeat-containing domain"/>
    <property type="match status" value="4"/>
</dbReference>
<feature type="repeat" description="ANK" evidence="9">
    <location>
        <begin position="619"/>
        <end position="651"/>
    </location>
</feature>
<feature type="repeat" description="ANK" evidence="9">
    <location>
        <begin position="322"/>
        <end position="354"/>
    </location>
</feature>
<organism evidence="13 14">
    <name type="scientific">Homarus americanus</name>
    <name type="common">American lobster</name>
    <dbReference type="NCBI Taxonomy" id="6706"/>
    <lineage>
        <taxon>Eukaryota</taxon>
        <taxon>Metazoa</taxon>
        <taxon>Ecdysozoa</taxon>
        <taxon>Arthropoda</taxon>
        <taxon>Crustacea</taxon>
        <taxon>Multicrustacea</taxon>
        <taxon>Malacostraca</taxon>
        <taxon>Eumalacostraca</taxon>
        <taxon>Eucarida</taxon>
        <taxon>Decapoda</taxon>
        <taxon>Pleocyemata</taxon>
        <taxon>Astacidea</taxon>
        <taxon>Nephropoidea</taxon>
        <taxon>Nephropidae</taxon>
        <taxon>Homarus</taxon>
    </lineage>
</organism>
<dbReference type="InterPro" id="IPR000488">
    <property type="entry name" value="Death_dom"/>
</dbReference>
<dbReference type="Gene3D" id="2.60.40.2660">
    <property type="match status" value="1"/>
</dbReference>
<dbReference type="SMART" id="SM00005">
    <property type="entry name" value="DEATH"/>
    <property type="match status" value="1"/>
</dbReference>
<feature type="repeat" description="ANK" evidence="9">
    <location>
        <begin position="421"/>
        <end position="453"/>
    </location>
</feature>
<evidence type="ECO:0000256" key="10">
    <source>
        <dbReference type="SAM" id="MobiDB-lite"/>
    </source>
</evidence>
<dbReference type="SUPFAM" id="SSF47986">
    <property type="entry name" value="DEATH domain"/>
    <property type="match status" value="1"/>
</dbReference>
<evidence type="ECO:0000256" key="1">
    <source>
        <dbReference type="ARBA" id="ARBA00004245"/>
    </source>
</evidence>
<dbReference type="SMART" id="SM00248">
    <property type="entry name" value="ANK"/>
    <property type="match status" value="21"/>
</dbReference>
<feature type="repeat" description="ANK" evidence="9">
    <location>
        <begin position="454"/>
        <end position="486"/>
    </location>
</feature>
<evidence type="ECO:0000256" key="3">
    <source>
        <dbReference type="ARBA" id="ARBA00022490"/>
    </source>
</evidence>
<feature type="repeat" description="ANK" evidence="9">
    <location>
        <begin position="355"/>
        <end position="387"/>
    </location>
</feature>
<feature type="repeat" description="ANK" evidence="9">
    <location>
        <begin position="388"/>
        <end position="420"/>
    </location>
</feature>
<dbReference type="PROSITE" id="PS51145">
    <property type="entry name" value="ZU5"/>
    <property type="match status" value="2"/>
</dbReference>
<feature type="repeat" description="ANK" evidence="9">
    <location>
        <begin position="751"/>
        <end position="776"/>
    </location>
</feature>
<dbReference type="Pfam" id="PF00023">
    <property type="entry name" value="Ank"/>
    <property type="match status" value="3"/>
</dbReference>
<feature type="repeat" description="ANK" evidence="9">
    <location>
        <begin position="850"/>
        <end position="882"/>
    </location>
</feature>
<evidence type="ECO:0000256" key="8">
    <source>
        <dbReference type="ARBA" id="ARBA00023212"/>
    </source>
</evidence>
<dbReference type="FunFam" id="2.60.40.2660:FF:000001">
    <property type="entry name" value="Ankyrin-3 isoform 2"/>
    <property type="match status" value="1"/>
</dbReference>
<comment type="caution">
    <text evidence="13">The sequence shown here is derived from an EMBL/GenBank/DDBJ whole genome shotgun (WGS) entry which is preliminary data.</text>
</comment>
<proteinExistence type="predicted"/>